<keyword evidence="3" id="KW-1185">Reference proteome</keyword>
<sequence>MKPRVIVSMLAMACTFPLLGCNSSDDPAVSPNIADTKDLVEQAQLDWQASGLQNYAFTRTFMVGECDGGIVADAPPPMVNVVLDTDEPYAISPWYNEARLIGDNYRYDGYERLHEALMDILDEGPVLLGRNRNNIDELPTFDDRGVVTEWFHKENSRENSGCTYKASTRRLVGLDELSYPLTNYVHEFNQGAQTWIEADLQDYTYRVRFIRGSCAEPQTSSLATIRVVDGMVDESATEWDGDEDRDLFDATLGMVFYELTYAMAQLPDTLVAAAQSDAPIAYDPNFGFPLSFYAEYGSESTESCGATGLIVESFE</sequence>
<dbReference type="RefSeq" id="WP_126788193.1">
    <property type="nucleotide sequence ID" value="NZ_PIPN01000001.1"/>
</dbReference>
<keyword evidence="1" id="KW-0732">Signal</keyword>
<name>A0ABY0C2G7_9GAMM</name>
<proteinExistence type="predicted"/>
<evidence type="ECO:0000313" key="2">
    <source>
        <dbReference type="EMBL" id="RUO31991.1"/>
    </source>
</evidence>
<evidence type="ECO:0000256" key="1">
    <source>
        <dbReference type="SAM" id="SignalP"/>
    </source>
</evidence>
<feature type="signal peptide" evidence="1">
    <location>
        <begin position="1"/>
        <end position="20"/>
    </location>
</feature>
<comment type="caution">
    <text evidence="2">The sequence shown here is derived from an EMBL/GenBank/DDBJ whole genome shotgun (WGS) entry which is preliminary data.</text>
</comment>
<evidence type="ECO:0008006" key="4">
    <source>
        <dbReference type="Google" id="ProtNLM"/>
    </source>
</evidence>
<accession>A0ABY0C2G7</accession>
<dbReference type="EMBL" id="PIPN01000001">
    <property type="protein sequence ID" value="RUO31991.1"/>
    <property type="molecule type" value="Genomic_DNA"/>
</dbReference>
<evidence type="ECO:0000313" key="3">
    <source>
        <dbReference type="Proteomes" id="UP000287410"/>
    </source>
</evidence>
<organism evidence="2 3">
    <name type="scientific">Aliidiomarina sedimenti</name>
    <dbReference type="NCBI Taxonomy" id="1933879"/>
    <lineage>
        <taxon>Bacteria</taxon>
        <taxon>Pseudomonadati</taxon>
        <taxon>Pseudomonadota</taxon>
        <taxon>Gammaproteobacteria</taxon>
        <taxon>Alteromonadales</taxon>
        <taxon>Idiomarinaceae</taxon>
        <taxon>Aliidiomarina</taxon>
    </lineage>
</organism>
<dbReference type="Pfam" id="PF19671">
    <property type="entry name" value="DUF6174"/>
    <property type="match status" value="1"/>
</dbReference>
<protein>
    <recommendedName>
        <fullName evidence="4">Lipoprotein</fullName>
    </recommendedName>
</protein>
<feature type="chain" id="PRO_5045699098" description="Lipoprotein" evidence="1">
    <location>
        <begin position="21"/>
        <end position="315"/>
    </location>
</feature>
<dbReference type="Proteomes" id="UP000287410">
    <property type="component" value="Unassembled WGS sequence"/>
</dbReference>
<gene>
    <name evidence="2" type="ORF">CWE12_03095</name>
</gene>
<dbReference type="InterPro" id="IPR046172">
    <property type="entry name" value="DUF6174"/>
</dbReference>
<reference evidence="2 3" key="1">
    <citation type="journal article" date="2018" name="Front. Microbiol.">
        <title>Genome-Based Analysis Reveals the Taxonomy and Diversity of the Family Idiomarinaceae.</title>
        <authorList>
            <person name="Liu Y."/>
            <person name="Lai Q."/>
            <person name="Shao Z."/>
        </authorList>
    </citation>
    <scope>NUCLEOTIDE SEQUENCE [LARGE SCALE GENOMIC DNA]</scope>
    <source>
        <strain evidence="2 3">GBSy1</strain>
    </source>
</reference>